<proteinExistence type="predicted"/>
<dbReference type="InterPro" id="IPR011650">
    <property type="entry name" value="Peptidase_M20_dimer"/>
</dbReference>
<protein>
    <submittedName>
        <fullName evidence="6">M20 family peptidase</fullName>
    </submittedName>
</protein>
<comment type="cofactor">
    <cofactor evidence="1">
        <name>Zn(2+)</name>
        <dbReference type="ChEBI" id="CHEBI:29105"/>
    </cofactor>
</comment>
<sequence length="399" mass="43583">MRQAGQKETNMAQPEKIEKHPALAMLEDMIRIQSVNPHFDKAGHGEGAMADYVERRCKAAGLTVTRQPVFPGRENLLIELRVGKPDKTLLFEAHMDTVTLGTMPDALVPVYRDGKLYGRGACDTKGSLAGMLYAMERCAAEPELAGGDLLLCASVDEEHAYRGLMAFLELDIPVAGAVVGEPTELGITVANKGCVRMAVTTHGKAAHSSMPDEGDSAVMQMMRVLRFIHEKLEPELATRAHPLCGSPTIVVGTIHGGTQINIVPDRCVIEIDRRLIPGERPEIVERELVERLTSELGSERVKLTAERLLHDWALDTPHDTPVVLAAREAAAAIGLSNRLRGVTYGCDASKLQEFKRIPSIIYGPGSIAQAHTNDEWVPVSDVEQAAEFYLQLARTFGRL</sequence>
<dbReference type="InterPro" id="IPR036264">
    <property type="entry name" value="Bact_exopeptidase_dim_dom"/>
</dbReference>
<dbReference type="GO" id="GO:0046872">
    <property type="term" value="F:metal ion binding"/>
    <property type="evidence" value="ECO:0007669"/>
    <property type="project" value="UniProtKB-KW"/>
</dbReference>
<dbReference type="Proteomes" id="UP000282311">
    <property type="component" value="Unassembled WGS sequence"/>
</dbReference>
<dbReference type="InterPro" id="IPR001261">
    <property type="entry name" value="ArgE/DapE_CS"/>
</dbReference>
<dbReference type="Pfam" id="PF07687">
    <property type="entry name" value="M20_dimer"/>
    <property type="match status" value="1"/>
</dbReference>
<keyword evidence="3" id="KW-0378">Hydrolase</keyword>
<feature type="domain" description="Peptidase M20 dimerisation" evidence="5">
    <location>
        <begin position="189"/>
        <end position="297"/>
    </location>
</feature>
<organism evidence="6 7">
    <name type="scientific">Paenibacillus ginsengarvi</name>
    <dbReference type="NCBI Taxonomy" id="400777"/>
    <lineage>
        <taxon>Bacteria</taxon>
        <taxon>Bacillati</taxon>
        <taxon>Bacillota</taxon>
        <taxon>Bacilli</taxon>
        <taxon>Bacillales</taxon>
        <taxon>Paenibacillaceae</taxon>
        <taxon>Paenibacillus</taxon>
    </lineage>
</organism>
<dbReference type="Gene3D" id="3.30.70.360">
    <property type="match status" value="1"/>
</dbReference>
<dbReference type="PROSITE" id="PS00758">
    <property type="entry name" value="ARGE_DAPE_CPG2_1"/>
    <property type="match status" value="1"/>
</dbReference>
<dbReference type="SUPFAM" id="SSF53187">
    <property type="entry name" value="Zn-dependent exopeptidases"/>
    <property type="match status" value="1"/>
</dbReference>
<evidence type="ECO:0000313" key="6">
    <source>
        <dbReference type="EMBL" id="RKN65482.1"/>
    </source>
</evidence>
<dbReference type="AlphaFoldDB" id="A0A3B0AYQ1"/>
<evidence type="ECO:0000256" key="1">
    <source>
        <dbReference type="ARBA" id="ARBA00001947"/>
    </source>
</evidence>
<name>A0A3B0AYQ1_9BACL</name>
<keyword evidence="2" id="KW-0479">Metal-binding</keyword>
<evidence type="ECO:0000313" key="7">
    <source>
        <dbReference type="Proteomes" id="UP000282311"/>
    </source>
</evidence>
<dbReference type="EMBL" id="RBAH01000037">
    <property type="protein sequence ID" value="RKN65482.1"/>
    <property type="molecule type" value="Genomic_DNA"/>
</dbReference>
<dbReference type="Pfam" id="PF01546">
    <property type="entry name" value="Peptidase_M20"/>
    <property type="match status" value="1"/>
</dbReference>
<dbReference type="InterPro" id="IPR050072">
    <property type="entry name" value="Peptidase_M20A"/>
</dbReference>
<accession>A0A3B0AYQ1</accession>
<reference evidence="6 7" key="1">
    <citation type="journal article" date="2007" name="Int. J. Syst. Evol. Microbiol.">
        <title>Paenibacillus ginsengarvi sp. nov., isolated from soil from ginseng cultivation.</title>
        <authorList>
            <person name="Yoon M.H."/>
            <person name="Ten L.N."/>
            <person name="Im W.T."/>
        </authorList>
    </citation>
    <scope>NUCLEOTIDE SEQUENCE [LARGE SCALE GENOMIC DNA]</scope>
    <source>
        <strain evidence="6 7">KCTC 13059</strain>
    </source>
</reference>
<keyword evidence="7" id="KW-1185">Reference proteome</keyword>
<keyword evidence="4" id="KW-0862">Zinc</keyword>
<comment type="caution">
    <text evidence="6">The sequence shown here is derived from an EMBL/GenBank/DDBJ whole genome shotgun (WGS) entry which is preliminary data.</text>
</comment>
<gene>
    <name evidence="6" type="ORF">D7M11_32500</name>
</gene>
<dbReference type="InterPro" id="IPR002933">
    <property type="entry name" value="Peptidase_M20"/>
</dbReference>
<dbReference type="SUPFAM" id="SSF55031">
    <property type="entry name" value="Bacterial exopeptidase dimerisation domain"/>
    <property type="match status" value="1"/>
</dbReference>
<dbReference type="Gene3D" id="3.40.630.10">
    <property type="entry name" value="Zn peptidases"/>
    <property type="match status" value="1"/>
</dbReference>
<dbReference type="PANTHER" id="PTHR43808">
    <property type="entry name" value="ACETYLORNITHINE DEACETYLASE"/>
    <property type="match status" value="1"/>
</dbReference>
<evidence type="ECO:0000259" key="5">
    <source>
        <dbReference type="Pfam" id="PF07687"/>
    </source>
</evidence>
<evidence type="ECO:0000256" key="3">
    <source>
        <dbReference type="ARBA" id="ARBA00022801"/>
    </source>
</evidence>
<dbReference type="GO" id="GO:0016787">
    <property type="term" value="F:hydrolase activity"/>
    <property type="evidence" value="ECO:0007669"/>
    <property type="project" value="UniProtKB-KW"/>
</dbReference>
<evidence type="ECO:0000256" key="4">
    <source>
        <dbReference type="ARBA" id="ARBA00022833"/>
    </source>
</evidence>
<evidence type="ECO:0000256" key="2">
    <source>
        <dbReference type="ARBA" id="ARBA00022723"/>
    </source>
</evidence>